<evidence type="ECO:0000313" key="16">
    <source>
        <dbReference type="Proteomes" id="UP000031512"/>
    </source>
</evidence>
<dbReference type="PANTHER" id="PTHR11538">
    <property type="entry name" value="PHENYLALANYL-TRNA SYNTHETASE"/>
    <property type="match status" value="1"/>
</dbReference>
<keyword evidence="4" id="KW-0436">Ligase</keyword>
<dbReference type="eggNOG" id="KOG2783">
    <property type="taxonomic scope" value="Eukaryota"/>
</dbReference>
<evidence type="ECO:0000259" key="13">
    <source>
        <dbReference type="PROSITE" id="PS50862"/>
    </source>
</evidence>
<evidence type="ECO:0000256" key="9">
    <source>
        <dbReference type="ARBA" id="ARBA00023128"/>
    </source>
</evidence>
<dbReference type="GO" id="GO:0006432">
    <property type="term" value="P:phenylalanyl-tRNA aminoacylation"/>
    <property type="evidence" value="ECO:0007669"/>
    <property type="project" value="TreeGrafter"/>
</dbReference>
<gene>
    <name evidence="15" type="ORF">BEWA_018880</name>
</gene>
<keyword evidence="8" id="KW-0809">Transit peptide</keyword>
<dbReference type="SUPFAM" id="SSF55681">
    <property type="entry name" value="Class II aaRS and biotin synthetases"/>
    <property type="match status" value="1"/>
</dbReference>
<keyword evidence="5" id="KW-0547">Nucleotide-binding</keyword>
<protein>
    <recommendedName>
        <fullName evidence="3">phenylalanine--tRNA ligase</fullName>
        <ecNumber evidence="3">6.1.1.20</ecNumber>
    </recommendedName>
    <alternativeName>
        <fullName evidence="11">Phenylalanyl-tRNA synthetase</fullName>
    </alternativeName>
</protein>
<evidence type="ECO:0000256" key="12">
    <source>
        <dbReference type="ARBA" id="ARBA00049255"/>
    </source>
</evidence>
<dbReference type="SUPFAM" id="SSF54991">
    <property type="entry name" value="Anticodon-binding domain of PheRS"/>
    <property type="match status" value="1"/>
</dbReference>
<feature type="domain" description="FDX-ACB" evidence="14">
    <location>
        <begin position="413"/>
        <end position="508"/>
    </location>
</feature>
<dbReference type="EMBL" id="CP001669">
    <property type="protein sequence ID" value="AFZ79043.1"/>
    <property type="molecule type" value="Genomic_DNA"/>
</dbReference>
<dbReference type="Pfam" id="PF03147">
    <property type="entry name" value="FDX-ACB"/>
    <property type="match status" value="1"/>
</dbReference>
<accession>L0AUX6</accession>
<evidence type="ECO:0000256" key="4">
    <source>
        <dbReference type="ARBA" id="ARBA00022598"/>
    </source>
</evidence>
<dbReference type="RefSeq" id="XP_004828709.1">
    <property type="nucleotide sequence ID" value="XM_004828652.1"/>
</dbReference>
<dbReference type="InterPro" id="IPR045864">
    <property type="entry name" value="aa-tRNA-synth_II/BPL/LPL"/>
</dbReference>
<dbReference type="EC" id="6.1.1.20" evidence="3"/>
<proteinExistence type="inferred from homology"/>
<comment type="catalytic activity">
    <reaction evidence="12">
        <text>tRNA(Phe) + L-phenylalanine + ATP = L-phenylalanyl-tRNA(Phe) + AMP + diphosphate + H(+)</text>
        <dbReference type="Rhea" id="RHEA:19413"/>
        <dbReference type="Rhea" id="RHEA-COMP:9668"/>
        <dbReference type="Rhea" id="RHEA-COMP:9699"/>
        <dbReference type="ChEBI" id="CHEBI:15378"/>
        <dbReference type="ChEBI" id="CHEBI:30616"/>
        <dbReference type="ChEBI" id="CHEBI:33019"/>
        <dbReference type="ChEBI" id="CHEBI:58095"/>
        <dbReference type="ChEBI" id="CHEBI:78442"/>
        <dbReference type="ChEBI" id="CHEBI:78531"/>
        <dbReference type="ChEBI" id="CHEBI:456215"/>
        <dbReference type="EC" id="6.1.1.20"/>
    </reaction>
</comment>
<dbReference type="SMART" id="SM00896">
    <property type="entry name" value="FDX-ACB"/>
    <property type="match status" value="1"/>
</dbReference>
<evidence type="ECO:0000256" key="11">
    <source>
        <dbReference type="ARBA" id="ARBA00031194"/>
    </source>
</evidence>
<dbReference type="STRING" id="1537102.L0AUX6"/>
<dbReference type="InterPro" id="IPR005121">
    <property type="entry name" value="Fdx_antiC-bd"/>
</dbReference>
<dbReference type="InterPro" id="IPR036690">
    <property type="entry name" value="Fdx_antiC-bd_sf"/>
</dbReference>
<organism evidence="15 16">
    <name type="scientific">Theileria equi strain WA</name>
    <dbReference type="NCBI Taxonomy" id="1537102"/>
    <lineage>
        <taxon>Eukaryota</taxon>
        <taxon>Sar</taxon>
        <taxon>Alveolata</taxon>
        <taxon>Apicomplexa</taxon>
        <taxon>Aconoidasida</taxon>
        <taxon>Piroplasmida</taxon>
        <taxon>Theileriidae</taxon>
        <taxon>Theileria</taxon>
    </lineage>
</organism>
<keyword evidence="10 15" id="KW-0030">Aminoacyl-tRNA synthetase</keyword>
<dbReference type="Gene3D" id="3.30.930.10">
    <property type="entry name" value="Bira Bifunctional Protein, Domain 2"/>
    <property type="match status" value="1"/>
</dbReference>
<sequence>MKFHVECFCAQISPNLLPGRQTLALTATRIGYSGYKHTHIPFNRLYSSYNYGIIDHFSDKIARRLDTNILNPIGITTQIIKDFFASNGKISCMNKRFEYVPFESHPISITDNFDELQVPLNHVSRSPRDTYYLSQRYISDYYELKAGKYADFSRDTMDGYFDRKKIDDMGEEFNHSSYKVLPTHTTAHLPGLLRRGMTHAIYSGQVFRRDEIDSQHYPIFHQMDGFLLFSRDELEILRGQYGFDSDTNCEDILMTHLKNTLDDLVNYLFGFVRTTDKDPFDIHTYHTGSHKVSTEMTKYAVNIEKKWDSTAYFPFTHPSLELYIKNKGEWIEILGCGILKNIIIDNNFNDKDDSSLKNYIVGGWAFGIGLERLAMTLCDITDIRQFWETDPRFYRQYEGAYEKRYLPIFKKYSKNPPVIRDISFYLPNTNDKSFDESQFYTMVRKIGKDYIESIEFVSDYYNQNIKKKSLCYRVTYRGFGENITNEFVNTIHKSVENDLVSQFNVELR</sequence>
<dbReference type="InterPro" id="IPR006195">
    <property type="entry name" value="aa-tRNA-synth_II"/>
</dbReference>
<dbReference type="GeneID" id="15803686"/>
<dbReference type="OrthoDB" id="4457at2759"/>
<dbReference type="Pfam" id="PF01409">
    <property type="entry name" value="tRNA-synt_2d"/>
    <property type="match status" value="2"/>
</dbReference>
<evidence type="ECO:0000313" key="15">
    <source>
        <dbReference type="EMBL" id="AFZ79043.1"/>
    </source>
</evidence>
<keyword evidence="16" id="KW-1185">Reference proteome</keyword>
<comment type="similarity">
    <text evidence="2">Belongs to the class-II aminoacyl-tRNA synthetase family.</text>
</comment>
<dbReference type="PROSITE" id="PS51447">
    <property type="entry name" value="FDX_ACB"/>
    <property type="match status" value="1"/>
</dbReference>
<dbReference type="Gene3D" id="3.30.70.380">
    <property type="entry name" value="Ferrodoxin-fold anticodon-binding domain"/>
    <property type="match status" value="1"/>
</dbReference>
<keyword evidence="7" id="KW-0648">Protein biosynthesis</keyword>
<dbReference type="InterPro" id="IPR002319">
    <property type="entry name" value="Phenylalanyl-tRNA_Synthase"/>
</dbReference>
<dbReference type="FunFam" id="3.30.70.380:FF:000002">
    <property type="entry name" value="phenylalanine--tRNA ligase, mitochondrial"/>
    <property type="match status" value="1"/>
</dbReference>
<dbReference type="GO" id="GO:0005524">
    <property type="term" value="F:ATP binding"/>
    <property type="evidence" value="ECO:0007669"/>
    <property type="project" value="UniProtKB-KW"/>
</dbReference>
<keyword evidence="6" id="KW-0067">ATP-binding</keyword>
<evidence type="ECO:0000256" key="7">
    <source>
        <dbReference type="ARBA" id="ARBA00022917"/>
    </source>
</evidence>
<evidence type="ECO:0000256" key="8">
    <source>
        <dbReference type="ARBA" id="ARBA00022946"/>
    </source>
</evidence>
<evidence type="ECO:0000256" key="5">
    <source>
        <dbReference type="ARBA" id="ARBA00022741"/>
    </source>
</evidence>
<dbReference type="GO" id="GO:0004826">
    <property type="term" value="F:phenylalanine-tRNA ligase activity"/>
    <property type="evidence" value="ECO:0007669"/>
    <property type="project" value="UniProtKB-EC"/>
</dbReference>
<evidence type="ECO:0000256" key="2">
    <source>
        <dbReference type="ARBA" id="ARBA00008226"/>
    </source>
</evidence>
<evidence type="ECO:0000256" key="1">
    <source>
        <dbReference type="ARBA" id="ARBA00004305"/>
    </source>
</evidence>
<feature type="domain" description="Aminoacyl-transfer RNA synthetases class-II family profile" evidence="13">
    <location>
        <begin position="204"/>
        <end position="407"/>
    </location>
</feature>
<evidence type="ECO:0000256" key="6">
    <source>
        <dbReference type="ARBA" id="ARBA00022840"/>
    </source>
</evidence>
<dbReference type="VEuPathDB" id="PiroplasmaDB:BEWA_018880"/>
<comment type="subcellular location">
    <subcellularLocation>
        <location evidence="1">Mitochondrion matrix</location>
    </subcellularLocation>
</comment>
<evidence type="ECO:0000256" key="10">
    <source>
        <dbReference type="ARBA" id="ARBA00023146"/>
    </source>
</evidence>
<dbReference type="PROSITE" id="PS50862">
    <property type="entry name" value="AA_TRNA_LIGASE_II"/>
    <property type="match status" value="1"/>
</dbReference>
<reference evidence="15 16" key="1">
    <citation type="journal article" date="2012" name="BMC Genomics">
        <title>Comparative genomic analysis and phylogenetic position of Theileria equi.</title>
        <authorList>
            <person name="Kappmeyer L.S."/>
            <person name="Thiagarajan M."/>
            <person name="Herndon D.R."/>
            <person name="Ramsay J.D."/>
            <person name="Caler E."/>
            <person name="Djikeng A."/>
            <person name="Gillespie J.J."/>
            <person name="Lau A.O."/>
            <person name="Roalson E.H."/>
            <person name="Silva J.C."/>
            <person name="Silva M.G."/>
            <person name="Suarez C.E."/>
            <person name="Ueti M.W."/>
            <person name="Nene V.M."/>
            <person name="Mealey R.H."/>
            <person name="Knowles D.P."/>
            <person name="Brayton K.A."/>
        </authorList>
    </citation>
    <scope>NUCLEOTIDE SEQUENCE [LARGE SCALE GENOMIC DNA]</scope>
    <source>
        <strain evidence="15 16">WA</strain>
    </source>
</reference>
<name>L0AUX6_THEEQ</name>
<evidence type="ECO:0000256" key="3">
    <source>
        <dbReference type="ARBA" id="ARBA00012814"/>
    </source>
</evidence>
<dbReference type="PANTHER" id="PTHR11538:SF41">
    <property type="entry name" value="PHENYLALANINE--TRNA LIGASE, MITOCHONDRIAL"/>
    <property type="match status" value="1"/>
</dbReference>
<keyword evidence="9" id="KW-0496">Mitochondrion</keyword>
<evidence type="ECO:0000259" key="14">
    <source>
        <dbReference type="PROSITE" id="PS51447"/>
    </source>
</evidence>
<dbReference type="GO" id="GO:0005759">
    <property type="term" value="C:mitochondrial matrix"/>
    <property type="evidence" value="ECO:0007669"/>
    <property type="project" value="UniProtKB-SubCell"/>
</dbReference>
<dbReference type="KEGG" id="beq:BEWA_018880"/>
<dbReference type="GO" id="GO:0000049">
    <property type="term" value="F:tRNA binding"/>
    <property type="evidence" value="ECO:0007669"/>
    <property type="project" value="InterPro"/>
</dbReference>
<dbReference type="Proteomes" id="UP000031512">
    <property type="component" value="Chromosome 1"/>
</dbReference>
<dbReference type="AlphaFoldDB" id="L0AUX6"/>